<dbReference type="InterPro" id="IPR007688">
    <property type="entry name" value="Conjugal_tfr_TrbL/VirB6"/>
</dbReference>
<evidence type="ECO:0000256" key="3">
    <source>
        <dbReference type="ARBA" id="ARBA00023136"/>
    </source>
</evidence>
<dbReference type="NCBIfam" id="TIGR02783">
    <property type="entry name" value="TrbL_P"/>
    <property type="match status" value="1"/>
</dbReference>
<feature type="transmembrane region" description="Helical" evidence="5">
    <location>
        <begin position="139"/>
        <end position="165"/>
    </location>
</feature>
<evidence type="ECO:0000256" key="2">
    <source>
        <dbReference type="ARBA" id="ARBA00022989"/>
    </source>
</evidence>
<evidence type="ECO:0000256" key="5">
    <source>
        <dbReference type="SAM" id="Phobius"/>
    </source>
</evidence>
<protein>
    <submittedName>
        <fullName evidence="6">TrbL/VirB6 plasmid conjugal transfer protein</fullName>
    </submittedName>
</protein>
<keyword evidence="3 5" id="KW-0472">Membrane</keyword>
<feature type="transmembrane region" description="Helical" evidence="5">
    <location>
        <begin position="241"/>
        <end position="263"/>
    </location>
</feature>
<reference evidence="6" key="1">
    <citation type="submission" date="2016-10" db="EMBL/GenBank/DDBJ databases">
        <title>Sequence of Gallionella enrichment culture.</title>
        <authorList>
            <person name="Poehlein A."/>
            <person name="Muehling M."/>
            <person name="Daniel R."/>
        </authorList>
    </citation>
    <scope>NUCLEOTIDE SEQUENCE</scope>
</reference>
<dbReference type="Pfam" id="PF04610">
    <property type="entry name" value="TrbL"/>
    <property type="match status" value="1"/>
</dbReference>
<evidence type="ECO:0000313" key="6">
    <source>
        <dbReference type="EMBL" id="OIQ87405.1"/>
    </source>
</evidence>
<keyword evidence="2 5" id="KW-1133">Transmembrane helix</keyword>
<dbReference type="EMBL" id="MLJW01000424">
    <property type="protein sequence ID" value="OIQ87405.1"/>
    <property type="molecule type" value="Genomic_DNA"/>
</dbReference>
<dbReference type="NCBIfam" id="NF010449">
    <property type="entry name" value="PRK13875.1"/>
    <property type="match status" value="1"/>
</dbReference>
<feature type="compositionally biased region" description="Low complexity" evidence="4">
    <location>
        <begin position="423"/>
        <end position="434"/>
    </location>
</feature>
<evidence type="ECO:0000256" key="4">
    <source>
        <dbReference type="SAM" id="MobiDB-lite"/>
    </source>
</evidence>
<comment type="caution">
    <text evidence="6">The sequence shown here is derived from an EMBL/GenBank/DDBJ whole genome shotgun (WGS) entry which is preliminary data.</text>
</comment>
<dbReference type="InterPro" id="IPR014150">
    <property type="entry name" value="Conjugal_tfr_TrbL"/>
</dbReference>
<feature type="transmembrane region" description="Helical" evidence="5">
    <location>
        <begin position="29"/>
        <end position="52"/>
    </location>
</feature>
<sequence length="454" mass="45094">MGNVGVIDTFLNTFTTYIDSGFGLLKGEIAYLSSTLIVLDITLAGLFWAWGADEDVLQRLVKKTLSIGFFSFIIGNFNSLSQIVFKSFSGLGLLAGGSSITTAEFLRPGRLAQVGLDAGQPLLDAASKMLGFTSFFANFVQIAVLMVSWLIVLVAFFILAVQLFITLIEFKLTTLAGFVLVPFALFGKTAFLAEKVLGNIVASGIKVMVLAVIVGIGTGLFSQFTTSYGANQPTIEQTLSVVLAALAMLGLGIFGPGIATGLVSGAPQLGAGAAVGTGLAAAGLGVGAAMGAGALVSGGGAALAGAGRATAAAARGGAHMAGAASTAYSLASAGQSGASGVASGLAGVAKAAGKATTGSAKQAASQAADSLKQRFQAGARSGFAATGGSSTMGTVGAGETADSAPSNPPSPPAWAQRMKRNQAMSHGASAAAHAVKSGDSHGGGHSVDLSDKER</sequence>
<feature type="transmembrane region" description="Helical" evidence="5">
    <location>
        <begin position="269"/>
        <end position="296"/>
    </location>
</feature>
<feature type="region of interest" description="Disordered" evidence="4">
    <location>
        <begin position="382"/>
        <end position="454"/>
    </location>
</feature>
<dbReference type="AlphaFoldDB" id="A0A1J5RH09"/>
<feature type="transmembrane region" description="Helical" evidence="5">
    <location>
        <begin position="172"/>
        <end position="193"/>
    </location>
</feature>
<evidence type="ECO:0000256" key="1">
    <source>
        <dbReference type="ARBA" id="ARBA00022692"/>
    </source>
</evidence>
<feature type="transmembrane region" description="Helical" evidence="5">
    <location>
        <begin position="199"/>
        <end position="221"/>
    </location>
</feature>
<gene>
    <name evidence="6" type="ORF">GALL_307390</name>
</gene>
<name>A0A1J5RH09_9ZZZZ</name>
<proteinExistence type="predicted"/>
<keyword evidence="1 5" id="KW-0812">Transmembrane</keyword>
<organism evidence="6">
    <name type="scientific">mine drainage metagenome</name>
    <dbReference type="NCBI Taxonomy" id="410659"/>
    <lineage>
        <taxon>unclassified sequences</taxon>
        <taxon>metagenomes</taxon>
        <taxon>ecological metagenomes</taxon>
    </lineage>
</organism>
<feature type="transmembrane region" description="Helical" evidence="5">
    <location>
        <begin position="64"/>
        <end position="85"/>
    </location>
</feature>
<dbReference type="GO" id="GO:0030255">
    <property type="term" value="P:protein secretion by the type IV secretion system"/>
    <property type="evidence" value="ECO:0007669"/>
    <property type="project" value="InterPro"/>
</dbReference>
<accession>A0A1J5RH09</accession>